<evidence type="ECO:0000313" key="2">
    <source>
        <dbReference type="EMBL" id="KAJ1105091.1"/>
    </source>
</evidence>
<feature type="region of interest" description="Disordered" evidence="1">
    <location>
        <begin position="1"/>
        <end position="25"/>
    </location>
</feature>
<sequence>MYGTRAFPFSVSASKQDGCQGNKKAQAREEQRCATTRGAQSALAGRESVTNKLRTGLLEQFTGRPNSKSHKTSQFLLAEALRGIGLFVFRNREAAD</sequence>
<evidence type="ECO:0000256" key="1">
    <source>
        <dbReference type="SAM" id="MobiDB-lite"/>
    </source>
</evidence>
<protein>
    <submittedName>
        <fullName evidence="2">Uncharacterized protein</fullName>
    </submittedName>
</protein>
<evidence type="ECO:0000313" key="3">
    <source>
        <dbReference type="Proteomes" id="UP001066276"/>
    </source>
</evidence>
<dbReference type="AlphaFoldDB" id="A0AAV7MMU8"/>
<organism evidence="2 3">
    <name type="scientific">Pleurodeles waltl</name>
    <name type="common">Iberian ribbed newt</name>
    <dbReference type="NCBI Taxonomy" id="8319"/>
    <lineage>
        <taxon>Eukaryota</taxon>
        <taxon>Metazoa</taxon>
        <taxon>Chordata</taxon>
        <taxon>Craniata</taxon>
        <taxon>Vertebrata</taxon>
        <taxon>Euteleostomi</taxon>
        <taxon>Amphibia</taxon>
        <taxon>Batrachia</taxon>
        <taxon>Caudata</taxon>
        <taxon>Salamandroidea</taxon>
        <taxon>Salamandridae</taxon>
        <taxon>Pleurodelinae</taxon>
        <taxon>Pleurodeles</taxon>
    </lineage>
</organism>
<comment type="caution">
    <text evidence="2">The sequence shown here is derived from an EMBL/GenBank/DDBJ whole genome shotgun (WGS) entry which is preliminary data.</text>
</comment>
<reference evidence="2" key="1">
    <citation type="journal article" date="2022" name="bioRxiv">
        <title>Sequencing and chromosome-scale assembly of the giantPleurodeles waltlgenome.</title>
        <authorList>
            <person name="Brown T."/>
            <person name="Elewa A."/>
            <person name="Iarovenko S."/>
            <person name="Subramanian E."/>
            <person name="Araus A.J."/>
            <person name="Petzold A."/>
            <person name="Susuki M."/>
            <person name="Suzuki K.-i.T."/>
            <person name="Hayashi T."/>
            <person name="Toyoda A."/>
            <person name="Oliveira C."/>
            <person name="Osipova E."/>
            <person name="Leigh N.D."/>
            <person name="Simon A."/>
            <person name="Yun M.H."/>
        </authorList>
    </citation>
    <scope>NUCLEOTIDE SEQUENCE</scope>
    <source>
        <strain evidence="2">20211129_DDA</strain>
        <tissue evidence="2">Liver</tissue>
    </source>
</reference>
<dbReference type="Proteomes" id="UP001066276">
    <property type="component" value="Chromosome 9"/>
</dbReference>
<keyword evidence="3" id="KW-1185">Reference proteome</keyword>
<gene>
    <name evidence="2" type="ORF">NDU88_002499</name>
</gene>
<dbReference type="EMBL" id="JANPWB010000013">
    <property type="protein sequence ID" value="KAJ1105091.1"/>
    <property type="molecule type" value="Genomic_DNA"/>
</dbReference>
<name>A0AAV7MMU8_PLEWA</name>
<accession>A0AAV7MMU8</accession>
<proteinExistence type="predicted"/>